<organism evidence="4 5">
    <name type="scientific">Isoalcanivorax beigongshangi</name>
    <dbReference type="NCBI Taxonomy" id="3238810"/>
    <lineage>
        <taxon>Bacteria</taxon>
        <taxon>Pseudomonadati</taxon>
        <taxon>Pseudomonadota</taxon>
        <taxon>Gammaproteobacteria</taxon>
        <taxon>Oceanospirillales</taxon>
        <taxon>Alcanivoracaceae</taxon>
        <taxon>Isoalcanivorax</taxon>
    </lineage>
</organism>
<keyword evidence="2" id="KW-0560">Oxidoreductase</keyword>
<evidence type="ECO:0000313" key="5">
    <source>
        <dbReference type="Proteomes" id="UP001562065"/>
    </source>
</evidence>
<gene>
    <name evidence="4" type="ORF">AB5I84_08420</name>
</gene>
<evidence type="ECO:0000256" key="2">
    <source>
        <dbReference type="ARBA" id="ARBA00023002"/>
    </source>
</evidence>
<dbReference type="Pfam" id="PF00106">
    <property type="entry name" value="adh_short"/>
    <property type="match status" value="1"/>
</dbReference>
<protein>
    <submittedName>
        <fullName evidence="4">YciK family oxidoreductase</fullName>
    </submittedName>
</protein>
<evidence type="ECO:0000313" key="4">
    <source>
        <dbReference type="EMBL" id="MEY1662169.1"/>
    </source>
</evidence>
<dbReference type="InterPro" id="IPR020904">
    <property type="entry name" value="Sc_DH/Rdtase_CS"/>
</dbReference>
<dbReference type="InterPro" id="IPR002347">
    <property type="entry name" value="SDR_fam"/>
</dbReference>
<dbReference type="NCBIfam" id="NF006509">
    <property type="entry name" value="PRK08945.1"/>
    <property type="match status" value="1"/>
</dbReference>
<dbReference type="RefSeq" id="WP_369455410.1">
    <property type="nucleotide sequence ID" value="NZ_JBGCUO010000001.1"/>
</dbReference>
<comment type="caution">
    <text evidence="4">The sequence shown here is derived from an EMBL/GenBank/DDBJ whole genome shotgun (WGS) entry which is preliminary data.</text>
</comment>
<proteinExistence type="inferred from homology"/>
<dbReference type="PRINTS" id="PR00081">
    <property type="entry name" value="GDHRDH"/>
</dbReference>
<dbReference type="SUPFAM" id="SSF51735">
    <property type="entry name" value="NAD(P)-binding Rossmann-fold domains"/>
    <property type="match status" value="1"/>
</dbReference>
<reference evidence="4 5" key="1">
    <citation type="submission" date="2024-07" db="EMBL/GenBank/DDBJ databases">
        <authorList>
            <person name="Ren Q."/>
        </authorList>
    </citation>
    <scope>NUCLEOTIDE SEQUENCE [LARGE SCALE GENOMIC DNA]</scope>
    <source>
        <strain evidence="4 5">REN37</strain>
    </source>
</reference>
<dbReference type="Proteomes" id="UP001562065">
    <property type="component" value="Unassembled WGS sequence"/>
</dbReference>
<feature type="domain" description="Ketoreductase" evidence="3">
    <location>
        <begin position="28"/>
        <end position="215"/>
    </location>
</feature>
<evidence type="ECO:0000259" key="3">
    <source>
        <dbReference type="SMART" id="SM00822"/>
    </source>
</evidence>
<dbReference type="PANTHER" id="PTHR42901">
    <property type="entry name" value="ALCOHOL DEHYDROGENASE"/>
    <property type="match status" value="1"/>
</dbReference>
<name>A0ABV4AH56_9GAMM</name>
<dbReference type="PANTHER" id="PTHR42901:SF1">
    <property type="entry name" value="ALCOHOL DEHYDROGENASE"/>
    <property type="match status" value="1"/>
</dbReference>
<dbReference type="PROSITE" id="PS00061">
    <property type="entry name" value="ADH_SHORT"/>
    <property type="match status" value="1"/>
</dbReference>
<evidence type="ECO:0000256" key="1">
    <source>
        <dbReference type="ARBA" id="ARBA00006484"/>
    </source>
</evidence>
<sequence length="264" mass="28253">MPAVHPQFEQLQADAWQYQWEPGSFAGRIIMVTGAGDGIGRAAALALGKAGATVILLGRTQEKLEQVYDQILAEGGAKPAMVPANLEVTTAANFEELAGLLMDEFGHLDGLLHNASVLGDLTPLDTYGYGTWDTVMQVNVNAAFYLTRALLPLLRAADHASVVFTSSSVGRQGRAFWGAYAVSKFATEGLMQVLADELENTTQVRVNSLNPGGTRTRMRALAYPGEDPQTLRTPEQILPVYMYLLGAASVGITGQAFDAQPPRG</sequence>
<keyword evidence="5" id="KW-1185">Reference proteome</keyword>
<dbReference type="InterPro" id="IPR036291">
    <property type="entry name" value="NAD(P)-bd_dom_sf"/>
</dbReference>
<dbReference type="InterPro" id="IPR057326">
    <property type="entry name" value="KR_dom"/>
</dbReference>
<accession>A0ABV4AH56</accession>
<dbReference type="SMART" id="SM00822">
    <property type="entry name" value="PKS_KR"/>
    <property type="match status" value="1"/>
</dbReference>
<dbReference type="EMBL" id="JBGCUO010000001">
    <property type="protein sequence ID" value="MEY1662169.1"/>
    <property type="molecule type" value="Genomic_DNA"/>
</dbReference>
<dbReference type="Gene3D" id="3.40.50.720">
    <property type="entry name" value="NAD(P)-binding Rossmann-like Domain"/>
    <property type="match status" value="1"/>
</dbReference>
<comment type="similarity">
    <text evidence="1">Belongs to the short-chain dehydrogenases/reductases (SDR) family.</text>
</comment>